<reference evidence="1" key="1">
    <citation type="journal article" date="2023" name="bioRxiv">
        <title>Improved chromosome-level genome assembly for marigold (Tagetes erecta).</title>
        <authorList>
            <person name="Jiang F."/>
            <person name="Yuan L."/>
            <person name="Wang S."/>
            <person name="Wang H."/>
            <person name="Xu D."/>
            <person name="Wang A."/>
            <person name="Fan W."/>
        </authorList>
    </citation>
    <scope>NUCLEOTIDE SEQUENCE</scope>
    <source>
        <strain evidence="1">WSJ</strain>
        <tissue evidence="1">Leaf</tissue>
    </source>
</reference>
<organism evidence="1 2">
    <name type="scientific">Tagetes erecta</name>
    <name type="common">African marigold</name>
    <dbReference type="NCBI Taxonomy" id="13708"/>
    <lineage>
        <taxon>Eukaryota</taxon>
        <taxon>Viridiplantae</taxon>
        <taxon>Streptophyta</taxon>
        <taxon>Embryophyta</taxon>
        <taxon>Tracheophyta</taxon>
        <taxon>Spermatophyta</taxon>
        <taxon>Magnoliopsida</taxon>
        <taxon>eudicotyledons</taxon>
        <taxon>Gunneridae</taxon>
        <taxon>Pentapetalae</taxon>
        <taxon>asterids</taxon>
        <taxon>campanulids</taxon>
        <taxon>Asterales</taxon>
        <taxon>Asteraceae</taxon>
        <taxon>Asteroideae</taxon>
        <taxon>Heliantheae alliance</taxon>
        <taxon>Tageteae</taxon>
        <taxon>Tagetes</taxon>
    </lineage>
</organism>
<name>A0AAD8JTL8_TARER</name>
<gene>
    <name evidence="1" type="ORF">QVD17_36929</name>
</gene>
<keyword evidence="2" id="KW-1185">Reference proteome</keyword>
<protein>
    <submittedName>
        <fullName evidence="1">Uncharacterized protein</fullName>
    </submittedName>
</protein>
<sequence length="73" mass="8156">MLEWDCRSGKLEWDCRSGKLEVKMSRTISPATTTVKPMGTSFEEARFRSGEVGRLRLEMLAGKDADMEVGDDG</sequence>
<comment type="caution">
    <text evidence="1">The sequence shown here is derived from an EMBL/GenBank/DDBJ whole genome shotgun (WGS) entry which is preliminary data.</text>
</comment>
<dbReference type="AlphaFoldDB" id="A0AAD8JTL8"/>
<dbReference type="EMBL" id="JAUHHV010000010">
    <property type="protein sequence ID" value="KAK1410392.1"/>
    <property type="molecule type" value="Genomic_DNA"/>
</dbReference>
<proteinExistence type="predicted"/>
<evidence type="ECO:0000313" key="2">
    <source>
        <dbReference type="Proteomes" id="UP001229421"/>
    </source>
</evidence>
<dbReference type="Proteomes" id="UP001229421">
    <property type="component" value="Unassembled WGS sequence"/>
</dbReference>
<evidence type="ECO:0000313" key="1">
    <source>
        <dbReference type="EMBL" id="KAK1410392.1"/>
    </source>
</evidence>
<accession>A0AAD8JTL8</accession>